<dbReference type="PRINTS" id="PR00504">
    <property type="entry name" value="CHROMODOMAIN"/>
</dbReference>
<feature type="compositionally biased region" description="Polar residues" evidence="3">
    <location>
        <begin position="355"/>
        <end position="369"/>
    </location>
</feature>
<feature type="domain" description="Chromo" evidence="4">
    <location>
        <begin position="61"/>
        <end position="120"/>
    </location>
</feature>
<keyword evidence="2" id="KW-0539">Nucleus</keyword>
<dbReference type="PANTHER" id="PTHR47240:SF2">
    <property type="entry name" value="CHROMO DOMAIN-CONTAINING PROTEIN LHP1"/>
    <property type="match status" value="1"/>
</dbReference>
<feature type="compositionally biased region" description="Basic and acidic residues" evidence="3">
    <location>
        <begin position="292"/>
        <end position="306"/>
    </location>
</feature>
<feature type="compositionally biased region" description="Basic and acidic residues" evidence="3">
    <location>
        <begin position="209"/>
        <end position="229"/>
    </location>
</feature>
<feature type="compositionally biased region" description="Acidic residues" evidence="3">
    <location>
        <begin position="148"/>
        <end position="175"/>
    </location>
</feature>
<dbReference type="Pfam" id="PF00385">
    <property type="entry name" value="Chromo"/>
    <property type="match status" value="1"/>
</dbReference>
<evidence type="ECO:0000259" key="4">
    <source>
        <dbReference type="PROSITE" id="PS50013"/>
    </source>
</evidence>
<feature type="non-terminal residue" evidence="5">
    <location>
        <position position="438"/>
    </location>
</feature>
<dbReference type="InterPro" id="IPR016197">
    <property type="entry name" value="Chromo-like_dom_sf"/>
</dbReference>
<evidence type="ECO:0000256" key="3">
    <source>
        <dbReference type="SAM" id="MobiDB-lite"/>
    </source>
</evidence>
<dbReference type="InterPro" id="IPR000953">
    <property type="entry name" value="Chromo/chromo_shadow_dom"/>
</dbReference>
<feature type="compositionally biased region" description="Basic and acidic residues" evidence="3">
    <location>
        <begin position="273"/>
        <end position="284"/>
    </location>
</feature>
<comment type="subcellular location">
    <subcellularLocation>
        <location evidence="1">Nucleus</location>
    </subcellularLocation>
</comment>
<organism evidence="5 6">
    <name type="scientific">Taxus chinensis</name>
    <name type="common">Chinese yew</name>
    <name type="synonym">Taxus wallichiana var. chinensis</name>
    <dbReference type="NCBI Taxonomy" id="29808"/>
    <lineage>
        <taxon>Eukaryota</taxon>
        <taxon>Viridiplantae</taxon>
        <taxon>Streptophyta</taxon>
        <taxon>Embryophyta</taxon>
        <taxon>Tracheophyta</taxon>
        <taxon>Spermatophyta</taxon>
        <taxon>Pinopsida</taxon>
        <taxon>Pinidae</taxon>
        <taxon>Conifers II</taxon>
        <taxon>Cupressales</taxon>
        <taxon>Taxaceae</taxon>
        <taxon>Taxus</taxon>
    </lineage>
</organism>
<reference evidence="5 6" key="1">
    <citation type="journal article" date="2021" name="Nat. Plants">
        <title>The Taxus genome provides insights into paclitaxel biosynthesis.</title>
        <authorList>
            <person name="Xiong X."/>
            <person name="Gou J."/>
            <person name="Liao Q."/>
            <person name="Li Y."/>
            <person name="Zhou Q."/>
            <person name="Bi G."/>
            <person name="Li C."/>
            <person name="Du R."/>
            <person name="Wang X."/>
            <person name="Sun T."/>
            <person name="Guo L."/>
            <person name="Liang H."/>
            <person name="Lu P."/>
            <person name="Wu Y."/>
            <person name="Zhang Z."/>
            <person name="Ro D.K."/>
            <person name="Shang Y."/>
            <person name="Huang S."/>
            <person name="Yan J."/>
        </authorList>
    </citation>
    <scope>NUCLEOTIDE SEQUENCE [LARGE SCALE GENOMIC DNA]</scope>
    <source>
        <strain evidence="5">Ta-2019</strain>
    </source>
</reference>
<dbReference type="EMBL" id="JAHRHJ020000003">
    <property type="protein sequence ID" value="KAH9323945.1"/>
    <property type="molecule type" value="Genomic_DNA"/>
</dbReference>
<evidence type="ECO:0000256" key="1">
    <source>
        <dbReference type="ARBA" id="ARBA00004123"/>
    </source>
</evidence>
<feature type="region of interest" description="Disordered" evidence="3">
    <location>
        <begin position="1"/>
        <end position="62"/>
    </location>
</feature>
<accession>A0AA38LIL4</accession>
<dbReference type="Proteomes" id="UP000824469">
    <property type="component" value="Unassembled WGS sequence"/>
</dbReference>
<protein>
    <recommendedName>
        <fullName evidence="4">Chromo domain-containing protein</fullName>
    </recommendedName>
</protein>
<dbReference type="InterPro" id="IPR023780">
    <property type="entry name" value="Chromo_domain"/>
</dbReference>
<dbReference type="PROSITE" id="PS50013">
    <property type="entry name" value="CHROMO_2"/>
    <property type="match status" value="1"/>
</dbReference>
<dbReference type="Gene3D" id="2.40.50.40">
    <property type="match status" value="1"/>
</dbReference>
<feature type="compositionally biased region" description="Acidic residues" evidence="3">
    <location>
        <begin position="26"/>
        <end position="50"/>
    </location>
</feature>
<dbReference type="AlphaFoldDB" id="A0AA38LIL4"/>
<dbReference type="GO" id="GO:0005634">
    <property type="term" value="C:nucleus"/>
    <property type="evidence" value="ECO:0007669"/>
    <property type="project" value="UniProtKB-SubCell"/>
</dbReference>
<dbReference type="GO" id="GO:0031507">
    <property type="term" value="P:heterochromatin formation"/>
    <property type="evidence" value="ECO:0007669"/>
    <property type="project" value="InterPro"/>
</dbReference>
<dbReference type="OMA" id="GRMVEPH"/>
<name>A0AA38LIL4_TAXCH</name>
<feature type="compositionally biased region" description="Basic and acidic residues" evidence="3">
    <location>
        <begin position="15"/>
        <end position="25"/>
    </location>
</feature>
<comment type="caution">
    <text evidence="5">The sequence shown here is derived from an EMBL/GenBank/DDBJ whole genome shotgun (WGS) entry which is preliminary data.</text>
</comment>
<evidence type="ECO:0000256" key="2">
    <source>
        <dbReference type="ARBA" id="ARBA00023242"/>
    </source>
</evidence>
<proteinExistence type="predicted"/>
<feature type="compositionally biased region" description="Basic residues" evidence="3">
    <location>
        <begin position="1"/>
        <end position="14"/>
    </location>
</feature>
<dbReference type="InterPro" id="IPR023779">
    <property type="entry name" value="Chromodomain_CS"/>
</dbReference>
<dbReference type="CDD" id="cd00024">
    <property type="entry name" value="CD_CSD"/>
    <property type="match status" value="1"/>
</dbReference>
<sequence length="438" mass="49098">MKTTSVKKARRGRKKQEDKDTHMAEDVEIEDENEEEQQDQEKDENDEDQSENGQMLSGEYYEVESIRKKRIRKKQVQYLVKWRGWPESQNTWEPYENVKSCGEILTDFEESLPKSGRKPKRKPGGPISHQKRKRVSLSSADEAAQAETEAEPEPEPEAEAVAEVEAEAETEAEAEPEAKAEIKPRAKRGRTSSANQIAPSSDIAPQPVEQHDRKKEDGTQIAVVKEELKNTQANLPENGDGKNREEEEQNVAVEKSIEEESNPQNQNPIEDATVSKDEAKEGTHPDATTMGLEEKGTLVEDSKSDQRVTVNDSGKQSQVTQFTGAKKRKCGHVRRVKQALDLNEQDPEQREDKSNGQQTQETLSGTVNLRDQGEDIAGNDKEIKDQKPLVVGANTNNIPSISTDNFLTSAITEILKAISYNTSASNNKQEVHVVFKVR</sequence>
<dbReference type="InterPro" id="IPR044251">
    <property type="entry name" value="LHP1-like"/>
</dbReference>
<feature type="compositionally biased region" description="Polar residues" evidence="3">
    <location>
        <begin position="307"/>
        <end position="323"/>
    </location>
</feature>
<feature type="compositionally biased region" description="Basic residues" evidence="3">
    <location>
        <begin position="115"/>
        <end position="135"/>
    </location>
</feature>
<dbReference type="InterPro" id="IPR017984">
    <property type="entry name" value="Chromo_dom_subgr"/>
</dbReference>
<gene>
    <name evidence="5" type="ORF">KI387_018584</name>
</gene>
<keyword evidence="6" id="KW-1185">Reference proteome</keyword>
<evidence type="ECO:0000313" key="5">
    <source>
        <dbReference type="EMBL" id="KAH9323945.1"/>
    </source>
</evidence>
<evidence type="ECO:0000313" key="6">
    <source>
        <dbReference type="Proteomes" id="UP000824469"/>
    </source>
</evidence>
<feature type="compositionally biased region" description="Basic residues" evidence="3">
    <location>
        <begin position="325"/>
        <end position="337"/>
    </location>
</feature>
<feature type="region of interest" description="Disordered" evidence="3">
    <location>
        <begin position="109"/>
        <end position="372"/>
    </location>
</feature>
<dbReference type="PROSITE" id="PS00598">
    <property type="entry name" value="CHROMO_1"/>
    <property type="match status" value="1"/>
</dbReference>
<dbReference type="SUPFAM" id="SSF54160">
    <property type="entry name" value="Chromo domain-like"/>
    <property type="match status" value="1"/>
</dbReference>
<dbReference type="PANTHER" id="PTHR47240">
    <property type="entry name" value="CHROMO DOMAIN-CONTAINING PROTEIN LHP1"/>
    <property type="match status" value="1"/>
</dbReference>
<dbReference type="SMART" id="SM00298">
    <property type="entry name" value="CHROMO"/>
    <property type="match status" value="1"/>
</dbReference>